<dbReference type="PANTHER" id="PTHR35561">
    <property type="entry name" value="RNA 2',3'-CYCLIC PHOSPHODIESTERASE"/>
    <property type="match status" value="1"/>
</dbReference>
<dbReference type="GO" id="GO:0004113">
    <property type="term" value="F:2',3'-cyclic-nucleotide 3'-phosphodiesterase activity"/>
    <property type="evidence" value="ECO:0007669"/>
    <property type="project" value="InterPro"/>
</dbReference>
<dbReference type="InterPro" id="IPR004175">
    <property type="entry name" value="RNA_CPDase"/>
</dbReference>
<keyword evidence="1 2" id="KW-0378">Hydrolase</keyword>
<sequence length="181" mass="19623">MIRLFVALSLPAGLRQRLALMGGGIPGAKWVETDNLHLTLRFIGEVEEGLMEDIDDALLGVDSDPFELTLAGVGHWETRGKATALWAGVEKSPELLHLHDRVEAALVRAGLPPEPRKFAPHVTLARLKNPPATRVGDFLREHGPFRAPPFAVQGFALYSSILGATGPAYREEAFYPLPASG</sequence>
<dbReference type="GO" id="GO:0016874">
    <property type="term" value="F:ligase activity"/>
    <property type="evidence" value="ECO:0007669"/>
    <property type="project" value="UniProtKB-KW"/>
</dbReference>
<dbReference type="Pfam" id="PF13563">
    <property type="entry name" value="2_5_RNA_ligase2"/>
    <property type="match status" value="1"/>
</dbReference>
<dbReference type="OrthoDB" id="9793819at2"/>
<gene>
    <name evidence="3" type="ORF">BCL74_2281</name>
</gene>
<comment type="similarity">
    <text evidence="2">Belongs to the 2H phosphoesterase superfamily. ThpR family.</text>
</comment>
<dbReference type="EMBL" id="RBIG01000002">
    <property type="protein sequence ID" value="RKQ70337.1"/>
    <property type="molecule type" value="Genomic_DNA"/>
</dbReference>
<dbReference type="GO" id="GO:0008664">
    <property type="term" value="F:RNA 2',3'-cyclic 3'-phosphodiesterase activity"/>
    <property type="evidence" value="ECO:0007669"/>
    <property type="project" value="UniProtKB-EC"/>
</dbReference>
<dbReference type="SUPFAM" id="SSF55144">
    <property type="entry name" value="LigT-like"/>
    <property type="match status" value="1"/>
</dbReference>
<evidence type="ECO:0000256" key="2">
    <source>
        <dbReference type="HAMAP-Rule" id="MF_01940"/>
    </source>
</evidence>
<comment type="function">
    <text evidence="2">Hydrolyzes RNA 2',3'-cyclic phosphodiester to an RNA 2'-phosphomonoester.</text>
</comment>
<dbReference type="InterPro" id="IPR009097">
    <property type="entry name" value="Cyclic_Pdiesterase"/>
</dbReference>
<dbReference type="PANTHER" id="PTHR35561:SF1">
    <property type="entry name" value="RNA 2',3'-CYCLIC PHOSPHODIESTERASE"/>
    <property type="match status" value="1"/>
</dbReference>
<proteinExistence type="inferred from homology"/>
<evidence type="ECO:0000313" key="4">
    <source>
        <dbReference type="Proteomes" id="UP000277424"/>
    </source>
</evidence>
<comment type="catalytic activity">
    <reaction evidence="2">
        <text>a 3'-end 2',3'-cyclophospho-ribonucleotide-RNA + H2O = a 3'-end 2'-phospho-ribonucleotide-RNA + H(+)</text>
        <dbReference type="Rhea" id="RHEA:11828"/>
        <dbReference type="Rhea" id="RHEA-COMP:10464"/>
        <dbReference type="Rhea" id="RHEA-COMP:17353"/>
        <dbReference type="ChEBI" id="CHEBI:15377"/>
        <dbReference type="ChEBI" id="CHEBI:15378"/>
        <dbReference type="ChEBI" id="CHEBI:83064"/>
        <dbReference type="ChEBI" id="CHEBI:173113"/>
        <dbReference type="EC" id="3.1.4.58"/>
    </reaction>
</comment>
<name>A0A420WH90_9PROT</name>
<protein>
    <recommendedName>
        <fullName evidence="2">RNA 2',3'-cyclic phosphodiesterase</fullName>
        <shortName evidence="2">RNA 2',3'-CPDase</shortName>
        <ecNumber evidence="2">3.1.4.58</ecNumber>
    </recommendedName>
</protein>
<reference evidence="3 4" key="1">
    <citation type="submission" date="2018-10" db="EMBL/GenBank/DDBJ databases">
        <title>Comparative analysis of microorganisms from saline springs in Andes Mountain Range, Colombia.</title>
        <authorList>
            <person name="Rubin E."/>
        </authorList>
    </citation>
    <scope>NUCLEOTIDE SEQUENCE [LARGE SCALE GENOMIC DNA]</scope>
    <source>
        <strain evidence="3 4">USBA 36</strain>
    </source>
</reference>
<feature type="active site" description="Proton donor" evidence="2">
    <location>
        <position position="37"/>
    </location>
</feature>
<evidence type="ECO:0000256" key="1">
    <source>
        <dbReference type="ARBA" id="ARBA00022801"/>
    </source>
</evidence>
<organism evidence="3 4">
    <name type="scientific">Oceanibaculum indicum</name>
    <dbReference type="NCBI Taxonomy" id="526216"/>
    <lineage>
        <taxon>Bacteria</taxon>
        <taxon>Pseudomonadati</taxon>
        <taxon>Pseudomonadota</taxon>
        <taxon>Alphaproteobacteria</taxon>
        <taxon>Rhodospirillales</taxon>
        <taxon>Oceanibaculaceae</taxon>
        <taxon>Oceanibaculum</taxon>
    </lineage>
</organism>
<feature type="short sequence motif" description="HXTX 1" evidence="2">
    <location>
        <begin position="37"/>
        <end position="40"/>
    </location>
</feature>
<dbReference type="AlphaFoldDB" id="A0A420WH90"/>
<dbReference type="HAMAP" id="MF_01940">
    <property type="entry name" value="RNA_CPDase"/>
    <property type="match status" value="1"/>
</dbReference>
<keyword evidence="3" id="KW-0436">Ligase</keyword>
<dbReference type="Proteomes" id="UP000277424">
    <property type="component" value="Unassembled WGS sequence"/>
</dbReference>
<evidence type="ECO:0000313" key="3">
    <source>
        <dbReference type="EMBL" id="RKQ70337.1"/>
    </source>
</evidence>
<dbReference type="RefSeq" id="WP_121220060.1">
    <property type="nucleotide sequence ID" value="NZ_RBIG01000002.1"/>
</dbReference>
<comment type="caution">
    <text evidence="3">The sequence shown here is derived from an EMBL/GenBank/DDBJ whole genome shotgun (WGS) entry which is preliminary data.</text>
</comment>
<feature type="short sequence motif" description="HXTX 2" evidence="2">
    <location>
        <begin position="121"/>
        <end position="124"/>
    </location>
</feature>
<dbReference type="EC" id="3.1.4.58" evidence="2"/>
<feature type="active site" description="Proton acceptor" evidence="2">
    <location>
        <position position="121"/>
    </location>
</feature>
<dbReference type="Gene3D" id="3.90.1140.10">
    <property type="entry name" value="Cyclic phosphodiesterase"/>
    <property type="match status" value="1"/>
</dbReference>
<dbReference type="NCBIfam" id="TIGR02258">
    <property type="entry name" value="2_5_ligase"/>
    <property type="match status" value="1"/>
</dbReference>
<accession>A0A420WH90</accession>